<dbReference type="Proteomes" id="UP000677244">
    <property type="component" value="Unassembled WGS sequence"/>
</dbReference>
<evidence type="ECO:0000313" key="2">
    <source>
        <dbReference type="Proteomes" id="UP000677244"/>
    </source>
</evidence>
<reference evidence="1 2" key="1">
    <citation type="submission" date="2021-03" db="EMBL/GenBank/DDBJ databases">
        <title>Assistant Professor.</title>
        <authorList>
            <person name="Huq M.A."/>
        </authorList>
    </citation>
    <scope>NUCLEOTIDE SEQUENCE [LARGE SCALE GENOMIC DNA]</scope>
    <source>
        <strain evidence="1 2">MAH-29</strain>
    </source>
</reference>
<organism evidence="1 2">
    <name type="scientific">Niastella soli</name>
    <dbReference type="NCBI Taxonomy" id="2821487"/>
    <lineage>
        <taxon>Bacteria</taxon>
        <taxon>Pseudomonadati</taxon>
        <taxon>Bacteroidota</taxon>
        <taxon>Chitinophagia</taxon>
        <taxon>Chitinophagales</taxon>
        <taxon>Chitinophagaceae</taxon>
        <taxon>Niastella</taxon>
    </lineage>
</organism>
<sequence>MRFYAAIVYVGCMVLAVWLQELTRGEVDTLMGVKGLIGVIGEGSW</sequence>
<protein>
    <submittedName>
        <fullName evidence="1">Uncharacterized protein</fullName>
    </submittedName>
</protein>
<dbReference type="RefSeq" id="WP_209140679.1">
    <property type="nucleotide sequence ID" value="NZ_JAGHKO010000004.1"/>
</dbReference>
<accession>A0ABS3YXP8</accession>
<name>A0ABS3YXP8_9BACT</name>
<comment type="caution">
    <text evidence="1">The sequence shown here is derived from an EMBL/GenBank/DDBJ whole genome shotgun (WGS) entry which is preliminary data.</text>
</comment>
<proteinExistence type="predicted"/>
<keyword evidence="2" id="KW-1185">Reference proteome</keyword>
<evidence type="ECO:0000313" key="1">
    <source>
        <dbReference type="EMBL" id="MBO9202638.1"/>
    </source>
</evidence>
<gene>
    <name evidence="1" type="ORF">J7I42_20280</name>
</gene>
<dbReference type="EMBL" id="JAGHKO010000004">
    <property type="protein sequence ID" value="MBO9202638.1"/>
    <property type="molecule type" value="Genomic_DNA"/>
</dbReference>